<feature type="coiled-coil region" evidence="1">
    <location>
        <begin position="6"/>
        <end position="33"/>
    </location>
</feature>
<evidence type="ECO:0000256" key="1">
    <source>
        <dbReference type="SAM" id="Coils"/>
    </source>
</evidence>
<dbReference type="AlphaFoldDB" id="A0AAW0DGD3"/>
<sequence length="380" mass="43293">MPLRYMEDDRALLAAKNAEILDLEAQISILRQKIAGSNLARKVVQERLQSYTYPVLSLPNEIVSEIFVHLLPIYPEPPPGTGRSSPLCLTHICRRWREIAISMPVLWRAIQLSGYNETSFDDAMVYLASLYGERSKLYPLSIDLWYPESTLSALIPYSGRWEHLDLKFGSRDRDITLENKFPMLRSLKLWAYPLVFSRFTIRDSPVLRHAVINSFSASKLTIPWAQLTTLIVRDALWSEWLPVFRHMVLLQNLNCVLQSDYDITTPASIRLPRLQCLDIDTVTASAGDIFLAFVLPALRRLWLPERFLHHRAVVPLGAVESLRSFISQSNCDIESLHVAHASVSEATYRREFPSIAEVVVCRGGFAECISSSKLFSQGFK</sequence>
<protein>
    <submittedName>
        <fullName evidence="2">F-box domain-containing protein</fullName>
    </submittedName>
</protein>
<reference evidence="2 3" key="1">
    <citation type="journal article" date="2024" name="J Genomics">
        <title>Draft genome sequencing and assembly of Favolaschia claudopus CIRM-BRFM 2984 isolated from oak limbs.</title>
        <authorList>
            <person name="Navarro D."/>
            <person name="Drula E."/>
            <person name="Chaduli D."/>
            <person name="Cazenave R."/>
            <person name="Ahrendt S."/>
            <person name="Wang J."/>
            <person name="Lipzen A."/>
            <person name="Daum C."/>
            <person name="Barry K."/>
            <person name="Grigoriev I.V."/>
            <person name="Favel A."/>
            <person name="Rosso M.N."/>
            <person name="Martin F."/>
        </authorList>
    </citation>
    <scope>NUCLEOTIDE SEQUENCE [LARGE SCALE GENOMIC DNA]</scope>
    <source>
        <strain evidence="2 3">CIRM-BRFM 2984</strain>
    </source>
</reference>
<comment type="caution">
    <text evidence="2">The sequence shown here is derived from an EMBL/GenBank/DDBJ whole genome shotgun (WGS) entry which is preliminary data.</text>
</comment>
<accession>A0AAW0DGD3</accession>
<keyword evidence="1" id="KW-0175">Coiled coil</keyword>
<organism evidence="2 3">
    <name type="scientific">Favolaschia claudopus</name>
    <dbReference type="NCBI Taxonomy" id="2862362"/>
    <lineage>
        <taxon>Eukaryota</taxon>
        <taxon>Fungi</taxon>
        <taxon>Dikarya</taxon>
        <taxon>Basidiomycota</taxon>
        <taxon>Agaricomycotina</taxon>
        <taxon>Agaricomycetes</taxon>
        <taxon>Agaricomycetidae</taxon>
        <taxon>Agaricales</taxon>
        <taxon>Marasmiineae</taxon>
        <taxon>Mycenaceae</taxon>
        <taxon>Favolaschia</taxon>
    </lineage>
</organism>
<dbReference type="SUPFAM" id="SSF52058">
    <property type="entry name" value="L domain-like"/>
    <property type="match status" value="1"/>
</dbReference>
<evidence type="ECO:0000313" key="3">
    <source>
        <dbReference type="Proteomes" id="UP001362999"/>
    </source>
</evidence>
<keyword evidence="3" id="KW-1185">Reference proteome</keyword>
<dbReference type="Proteomes" id="UP001362999">
    <property type="component" value="Unassembled WGS sequence"/>
</dbReference>
<proteinExistence type="predicted"/>
<name>A0AAW0DGD3_9AGAR</name>
<gene>
    <name evidence="2" type="ORF">R3P38DRAFT_3255144</name>
</gene>
<evidence type="ECO:0000313" key="2">
    <source>
        <dbReference type="EMBL" id="KAK7051892.1"/>
    </source>
</evidence>
<dbReference type="Gene3D" id="1.20.1280.50">
    <property type="match status" value="1"/>
</dbReference>
<dbReference type="EMBL" id="JAWWNJ010000007">
    <property type="protein sequence ID" value="KAK7051892.1"/>
    <property type="molecule type" value="Genomic_DNA"/>
</dbReference>